<evidence type="ECO:0000259" key="2">
    <source>
        <dbReference type="Pfam" id="PF13490"/>
    </source>
</evidence>
<dbReference type="InterPro" id="IPR041916">
    <property type="entry name" value="Anti_sigma_zinc_sf"/>
</dbReference>
<proteinExistence type="predicted"/>
<protein>
    <submittedName>
        <fullName evidence="3">Zf-HC2 domain-containing protein</fullName>
    </submittedName>
</protein>
<evidence type="ECO:0000256" key="1">
    <source>
        <dbReference type="SAM" id="Phobius"/>
    </source>
</evidence>
<gene>
    <name evidence="3" type="ORF">E3J84_00955</name>
</gene>
<evidence type="ECO:0000313" key="3">
    <source>
        <dbReference type="EMBL" id="TET12812.1"/>
    </source>
</evidence>
<dbReference type="InterPro" id="IPR027383">
    <property type="entry name" value="Znf_put"/>
</dbReference>
<dbReference type="EMBL" id="SOKJ01000049">
    <property type="protein sequence ID" value="TET12812.1"/>
    <property type="molecule type" value="Genomic_DNA"/>
</dbReference>
<name>A0A523S463_UNCAE</name>
<dbReference type="Pfam" id="PF13490">
    <property type="entry name" value="zf-HC2"/>
    <property type="match status" value="1"/>
</dbReference>
<keyword evidence="1" id="KW-0472">Membrane</keyword>
<dbReference type="AlphaFoldDB" id="A0A523S463"/>
<feature type="transmembrane region" description="Helical" evidence="1">
    <location>
        <begin position="104"/>
        <end position="122"/>
    </location>
</feature>
<comment type="caution">
    <text evidence="3">The sequence shown here is derived from an EMBL/GenBank/DDBJ whole genome shotgun (WGS) entry which is preliminary data.</text>
</comment>
<accession>A0A523S463</accession>
<reference evidence="3 4" key="1">
    <citation type="submission" date="2019-03" db="EMBL/GenBank/DDBJ databases">
        <title>Metabolic potential of uncultured bacteria and archaea associated with petroleum seepage in deep-sea sediments.</title>
        <authorList>
            <person name="Dong X."/>
            <person name="Hubert C."/>
        </authorList>
    </citation>
    <scope>NUCLEOTIDE SEQUENCE [LARGE SCALE GENOMIC DNA]</scope>
    <source>
        <strain evidence="3">E44_bin7</strain>
    </source>
</reference>
<dbReference type="Gene3D" id="1.10.10.1320">
    <property type="entry name" value="Anti-sigma factor, zinc-finger domain"/>
    <property type="match status" value="1"/>
</dbReference>
<evidence type="ECO:0000313" key="4">
    <source>
        <dbReference type="Proteomes" id="UP000316360"/>
    </source>
</evidence>
<organism evidence="3 4">
    <name type="scientific">Aerophobetes bacterium</name>
    <dbReference type="NCBI Taxonomy" id="2030807"/>
    <lineage>
        <taxon>Bacteria</taxon>
        <taxon>Candidatus Aerophobota</taxon>
    </lineage>
</organism>
<keyword evidence="1" id="KW-0812">Transmembrane</keyword>
<keyword evidence="1" id="KW-1133">Transmembrane helix</keyword>
<sequence length="162" mass="18984">MNPTATMEKKMDCKKVRKKLSSYLDNEINLDQKSKIKEHLKKCKACSSWLKQLRQIQSLVQKIPSQKPEPGFYERLSSRLSEKRISLKERLFGWGYSWRFSPRIAIAASIILILSISLLYLWRSLSIPGVDIEIFQKEYIYYSNEMSSFAEQSVLPVLLEMK</sequence>
<dbReference type="Proteomes" id="UP000316360">
    <property type="component" value="Unassembled WGS sequence"/>
</dbReference>
<feature type="domain" description="Putative zinc-finger" evidence="2">
    <location>
        <begin position="13"/>
        <end position="46"/>
    </location>
</feature>